<dbReference type="PANTHER" id="PTHR31683:SF67">
    <property type="entry name" value="PECTIN LYASE F-RELATED"/>
    <property type="match status" value="1"/>
</dbReference>
<name>A0A439CMS1_9PEZI</name>
<evidence type="ECO:0000256" key="1">
    <source>
        <dbReference type="ARBA" id="ARBA00004613"/>
    </source>
</evidence>
<dbReference type="Proteomes" id="UP000286045">
    <property type="component" value="Unassembled WGS sequence"/>
</dbReference>
<comment type="similarity">
    <text evidence="2 11">Belongs to the polysaccharide lyase 1 family.</text>
</comment>
<dbReference type="InterPro" id="IPR012334">
    <property type="entry name" value="Pectin_lyas_fold"/>
</dbReference>
<evidence type="ECO:0000259" key="13">
    <source>
        <dbReference type="SMART" id="SM00656"/>
    </source>
</evidence>
<evidence type="ECO:0000256" key="7">
    <source>
        <dbReference type="ARBA" id="ARBA00023239"/>
    </source>
</evidence>
<dbReference type="FunFam" id="2.160.20.10:FF:000003">
    <property type="entry name" value="Pectin lyase F"/>
    <property type="match status" value="1"/>
</dbReference>
<dbReference type="Pfam" id="PF00544">
    <property type="entry name" value="Pectate_lyase_4"/>
    <property type="match status" value="1"/>
</dbReference>
<sequence length="488" mass="51695">MRSIAAFSWAIALTASPAHAQVKGTATGFATGVTGGGSAAAATPTSLAQLKEWLTDSTARTIVIDRTWDFTGTEGTTTGNCCSTRTSTCVGGTSAGQLTIADTCDDGTIVSCTYDNAARSPIDVGSNKSIVGKGSSGVLKGKGLRVRGGNSNVIIQNIHITNLNPQYVWGGDAITLDDSNLVWIDHNKFSLIGRQMIVSGWGQAGKVTISNNEFDGKTTWSSGCNGKHYWTMLLIGLNDQYTIANNWIHDVSGRAPHIGTTATQSQEFYHIVNNYFQDIGGHALDVDGNTWVLLEGNYFTQVTTPITSTSLTAGGNIYSVVTVAEAGACSSYVGYICEWNKAYSSGTYNDLGNTAVLTKASSYKNYLIGHVPVADVPSQVTANAETLLHGRDGDISVNADGLLYGRHPTTIPSKAPVMSSNNTAGFELQRKLLREPKNYIEGPGLESFTSRFGTAFPKPEFLSSDLGVTALYSLPAPSGAAQRRVLLL</sequence>
<reference evidence="14 15" key="1">
    <citation type="submission" date="2018-12" db="EMBL/GenBank/DDBJ databases">
        <title>Draft genome sequence of Xylaria grammica IHI A82.</title>
        <authorList>
            <person name="Buettner E."/>
            <person name="Kellner H."/>
        </authorList>
    </citation>
    <scope>NUCLEOTIDE SEQUENCE [LARGE SCALE GENOMIC DNA]</scope>
    <source>
        <strain evidence="14 15">IHI A82</strain>
    </source>
</reference>
<dbReference type="EMBL" id="RYZI01000787">
    <property type="protein sequence ID" value="RWA03458.1"/>
    <property type="molecule type" value="Genomic_DNA"/>
</dbReference>
<comment type="caution">
    <text evidence="14">The sequence shown here is derived from an EMBL/GenBank/DDBJ whole genome shotgun (WGS) entry which is preliminary data.</text>
</comment>
<gene>
    <name evidence="14" type="ORF">EKO27_g11643</name>
</gene>
<feature type="signal peptide" evidence="12">
    <location>
        <begin position="1"/>
        <end position="20"/>
    </location>
</feature>
<evidence type="ECO:0000256" key="9">
    <source>
        <dbReference type="ARBA" id="ARBA00037631"/>
    </source>
</evidence>
<dbReference type="PANTHER" id="PTHR31683">
    <property type="entry name" value="PECTATE LYASE 18-RELATED"/>
    <property type="match status" value="1"/>
</dbReference>
<keyword evidence="3 11" id="KW-0964">Secreted</keyword>
<keyword evidence="7 11" id="KW-0456">Lyase</keyword>
<dbReference type="GO" id="GO:0005576">
    <property type="term" value="C:extracellular region"/>
    <property type="evidence" value="ECO:0007669"/>
    <property type="project" value="UniProtKB-SubCell"/>
</dbReference>
<dbReference type="InterPro" id="IPR045032">
    <property type="entry name" value="PEL"/>
</dbReference>
<feature type="non-terminal residue" evidence="14">
    <location>
        <position position="488"/>
    </location>
</feature>
<dbReference type="SUPFAM" id="SSF51126">
    <property type="entry name" value="Pectin lyase-like"/>
    <property type="match status" value="1"/>
</dbReference>
<dbReference type="SMART" id="SM00656">
    <property type="entry name" value="Amb_all"/>
    <property type="match status" value="1"/>
</dbReference>
<keyword evidence="6" id="KW-0325">Glycoprotein</keyword>
<protein>
    <recommendedName>
        <fullName evidence="10">pectin lyase</fullName>
        <ecNumber evidence="10">4.2.2.10</ecNumber>
    </recommendedName>
</protein>
<evidence type="ECO:0000256" key="10">
    <source>
        <dbReference type="ARBA" id="ARBA00039082"/>
    </source>
</evidence>
<dbReference type="InterPro" id="IPR011050">
    <property type="entry name" value="Pectin_lyase_fold/virulence"/>
</dbReference>
<dbReference type="Gene3D" id="2.160.20.10">
    <property type="entry name" value="Single-stranded right-handed beta-helix, Pectin lyase-like"/>
    <property type="match status" value="1"/>
</dbReference>
<proteinExistence type="inferred from homology"/>
<evidence type="ECO:0000313" key="14">
    <source>
        <dbReference type="EMBL" id="RWA03458.1"/>
    </source>
</evidence>
<dbReference type="EC" id="4.2.2.10" evidence="10"/>
<keyword evidence="4 12" id="KW-0732">Signal</keyword>
<organism evidence="14 15">
    <name type="scientific">Xylaria grammica</name>
    <dbReference type="NCBI Taxonomy" id="363999"/>
    <lineage>
        <taxon>Eukaryota</taxon>
        <taxon>Fungi</taxon>
        <taxon>Dikarya</taxon>
        <taxon>Ascomycota</taxon>
        <taxon>Pezizomycotina</taxon>
        <taxon>Sordariomycetes</taxon>
        <taxon>Xylariomycetidae</taxon>
        <taxon>Xylariales</taxon>
        <taxon>Xylariaceae</taxon>
        <taxon>Xylaria</taxon>
    </lineage>
</organism>
<keyword evidence="15" id="KW-1185">Reference proteome</keyword>
<dbReference type="GO" id="GO:0000272">
    <property type="term" value="P:polysaccharide catabolic process"/>
    <property type="evidence" value="ECO:0007669"/>
    <property type="project" value="UniProtKB-KW"/>
</dbReference>
<feature type="domain" description="Pectate lyase" evidence="13">
    <location>
        <begin position="93"/>
        <end position="305"/>
    </location>
</feature>
<dbReference type="AlphaFoldDB" id="A0A439CMS1"/>
<evidence type="ECO:0000313" key="15">
    <source>
        <dbReference type="Proteomes" id="UP000286045"/>
    </source>
</evidence>
<evidence type="ECO:0000256" key="11">
    <source>
        <dbReference type="RuleBase" id="RU361173"/>
    </source>
</evidence>
<evidence type="ECO:0000256" key="2">
    <source>
        <dbReference type="ARBA" id="ARBA00010980"/>
    </source>
</evidence>
<evidence type="ECO:0000256" key="4">
    <source>
        <dbReference type="ARBA" id="ARBA00022729"/>
    </source>
</evidence>
<evidence type="ECO:0000256" key="5">
    <source>
        <dbReference type="ARBA" id="ARBA00023157"/>
    </source>
</evidence>
<keyword evidence="5" id="KW-1015">Disulfide bond</keyword>
<keyword evidence="11" id="KW-0119">Carbohydrate metabolism</keyword>
<evidence type="ECO:0000256" key="12">
    <source>
        <dbReference type="SAM" id="SignalP"/>
    </source>
</evidence>
<evidence type="ECO:0000256" key="8">
    <source>
        <dbReference type="ARBA" id="ARBA00036818"/>
    </source>
</evidence>
<comment type="catalytic activity">
    <reaction evidence="8">
        <text>Eliminative cleavage of (1-&gt;4)-alpha-D-galacturonan methyl ester to give oligosaccharides with 4-deoxy-6-O-methyl-alpha-D-galact-4-enuronosyl groups at their non-reducing ends.</text>
        <dbReference type="EC" id="4.2.2.10"/>
    </reaction>
</comment>
<evidence type="ECO:0000256" key="6">
    <source>
        <dbReference type="ARBA" id="ARBA00023180"/>
    </source>
</evidence>
<dbReference type="STRING" id="363999.A0A439CMS1"/>
<dbReference type="GO" id="GO:0047490">
    <property type="term" value="F:pectin lyase activity"/>
    <property type="evidence" value="ECO:0007669"/>
    <property type="project" value="UniProtKB-EC"/>
</dbReference>
<comment type="subcellular location">
    <subcellularLocation>
        <location evidence="1 11">Secreted</location>
    </subcellularLocation>
</comment>
<evidence type="ECO:0000256" key="3">
    <source>
        <dbReference type="ARBA" id="ARBA00022525"/>
    </source>
</evidence>
<keyword evidence="11" id="KW-0624">Polysaccharide degradation</keyword>
<accession>A0A439CMS1</accession>
<comment type="function">
    <text evidence="9">Pectinolytic enzymes consist of four classes of enzymes: pectin lyase, polygalacturonase, pectin methylesterase and rhamnogalacturonase. Among pectinolytic enzymes, pectin lyase is the most important in depolymerization of pectin, since it cleaves internal glycosidic bonds of highly methylated pectins.</text>
</comment>
<dbReference type="GO" id="GO:0030570">
    <property type="term" value="F:pectate lyase activity"/>
    <property type="evidence" value="ECO:0007669"/>
    <property type="project" value="InterPro"/>
</dbReference>
<feature type="chain" id="PRO_5019173417" description="pectin lyase" evidence="12">
    <location>
        <begin position="21"/>
        <end position="488"/>
    </location>
</feature>
<dbReference type="InterPro" id="IPR002022">
    <property type="entry name" value="Pec_lyase"/>
</dbReference>